<evidence type="ECO:0000313" key="1">
    <source>
        <dbReference type="EMBL" id="SIO21944.1"/>
    </source>
</evidence>
<dbReference type="OrthoDB" id="7871537at2"/>
<sequence>MIHTDTETFEAARPADAWLAVSYRLDDIRGATSGRTTPREFCEEAMVLIEASLEMAELGRSTGPQEMPSGTSSGALWIGFSVADADRAEAVIREAVSGTSYGGFTAISRADPARA</sequence>
<organism evidence="1 2">
    <name type="scientific">Vannielia litorea</name>
    <dbReference type="NCBI Taxonomy" id="1217970"/>
    <lineage>
        <taxon>Bacteria</taxon>
        <taxon>Pseudomonadati</taxon>
        <taxon>Pseudomonadota</taxon>
        <taxon>Alphaproteobacteria</taxon>
        <taxon>Rhodobacterales</taxon>
        <taxon>Paracoccaceae</taxon>
        <taxon>Vannielia</taxon>
    </lineage>
</organism>
<dbReference type="AlphaFoldDB" id="A0A1N6HQ51"/>
<evidence type="ECO:0008006" key="3">
    <source>
        <dbReference type="Google" id="ProtNLM"/>
    </source>
</evidence>
<dbReference type="Proteomes" id="UP000184932">
    <property type="component" value="Unassembled WGS sequence"/>
</dbReference>
<proteinExistence type="predicted"/>
<evidence type="ECO:0000313" key="2">
    <source>
        <dbReference type="Proteomes" id="UP000184932"/>
    </source>
</evidence>
<dbReference type="RefSeq" id="WP_074257477.1">
    <property type="nucleotide sequence ID" value="NZ_FSRL01000001.1"/>
</dbReference>
<name>A0A1N6HQ51_9RHOB</name>
<reference evidence="2" key="1">
    <citation type="submission" date="2016-11" db="EMBL/GenBank/DDBJ databases">
        <authorList>
            <person name="Varghese N."/>
            <person name="Submissions S."/>
        </authorList>
    </citation>
    <scope>NUCLEOTIDE SEQUENCE [LARGE SCALE GENOMIC DNA]</scope>
    <source>
        <strain evidence="2">DSM 29440</strain>
    </source>
</reference>
<dbReference type="EMBL" id="FSRL01000001">
    <property type="protein sequence ID" value="SIO21944.1"/>
    <property type="molecule type" value="Genomic_DNA"/>
</dbReference>
<protein>
    <recommendedName>
        <fullName evidence="3">YCII-related domain-containing protein</fullName>
    </recommendedName>
</protein>
<gene>
    <name evidence="1" type="ORF">SAMN05444002_3590</name>
</gene>
<keyword evidence="2" id="KW-1185">Reference proteome</keyword>
<accession>A0A1N6HQ51</accession>